<comment type="caution">
    <text evidence="1">The sequence shown here is derived from an EMBL/GenBank/DDBJ whole genome shotgun (WGS) entry which is preliminary data.</text>
</comment>
<dbReference type="AlphaFoldDB" id="A0A835QKK4"/>
<evidence type="ECO:0000313" key="2">
    <source>
        <dbReference type="Proteomes" id="UP000639772"/>
    </source>
</evidence>
<accession>A0A835QKK4</accession>
<sequence>MATVTVATVLREDHYVEKRQLFLRSYQFSRKRATTAERLRSTAVRVWRLILLRLHGARYLLLLLRSLLRSEHRRRRFFHYLSSLHHRASAVAGSCYKC</sequence>
<protein>
    <submittedName>
        <fullName evidence="1">Uncharacterized protein</fullName>
    </submittedName>
</protein>
<name>A0A835QKK4_VANPL</name>
<reference evidence="1 2" key="1">
    <citation type="journal article" date="2020" name="Nat. Food">
        <title>A phased Vanilla planifolia genome enables genetic improvement of flavour and production.</title>
        <authorList>
            <person name="Hasing T."/>
            <person name="Tang H."/>
            <person name="Brym M."/>
            <person name="Khazi F."/>
            <person name="Huang T."/>
            <person name="Chambers A.H."/>
        </authorList>
    </citation>
    <scope>NUCLEOTIDE SEQUENCE [LARGE SCALE GENOMIC DNA]</scope>
    <source>
        <tissue evidence="1">Leaf</tissue>
    </source>
</reference>
<dbReference type="EMBL" id="JADCNM010000008">
    <property type="protein sequence ID" value="KAG0472125.1"/>
    <property type="molecule type" value="Genomic_DNA"/>
</dbReference>
<organism evidence="1 2">
    <name type="scientific">Vanilla planifolia</name>
    <name type="common">Vanilla</name>
    <dbReference type="NCBI Taxonomy" id="51239"/>
    <lineage>
        <taxon>Eukaryota</taxon>
        <taxon>Viridiplantae</taxon>
        <taxon>Streptophyta</taxon>
        <taxon>Embryophyta</taxon>
        <taxon>Tracheophyta</taxon>
        <taxon>Spermatophyta</taxon>
        <taxon>Magnoliopsida</taxon>
        <taxon>Liliopsida</taxon>
        <taxon>Asparagales</taxon>
        <taxon>Orchidaceae</taxon>
        <taxon>Vanilloideae</taxon>
        <taxon>Vanilleae</taxon>
        <taxon>Vanilla</taxon>
    </lineage>
</organism>
<dbReference type="OrthoDB" id="1914706at2759"/>
<proteinExistence type="predicted"/>
<dbReference type="Proteomes" id="UP000639772">
    <property type="component" value="Unassembled WGS sequence"/>
</dbReference>
<gene>
    <name evidence="1" type="ORF">HPP92_016671</name>
</gene>
<evidence type="ECO:0000313" key="1">
    <source>
        <dbReference type="EMBL" id="KAG0472125.1"/>
    </source>
</evidence>